<keyword evidence="1" id="KW-0812">Transmembrane</keyword>
<sequence length="150" mass="16465">MRSYRKALGGGAIKVAMVGVAVAGSMVALTSPASASHKCGDPAFDYEEVCYYRHKDYSGGSRAFTGEDKNYTNDYYDYASGTVALNNTISSYNNRHWAPYHAHRYVGQEGPLYYIKAESWDSDLASSDWWGSETGDVNDKLSSHTGPYTG</sequence>
<dbReference type="EMBL" id="WBMT01000003">
    <property type="protein sequence ID" value="KAB2350756.1"/>
    <property type="molecule type" value="Genomic_DNA"/>
</dbReference>
<reference evidence="2 3" key="1">
    <citation type="submission" date="2019-09" db="EMBL/GenBank/DDBJ databases">
        <title>Actinomadura physcomitrii sp. nov., a novel actinomycete isolated from moss [Physcomitrium sphaericum (Ludw) Fuernr].</title>
        <authorList>
            <person name="Zhuang X."/>
            <person name="Liu C."/>
        </authorList>
    </citation>
    <scope>NUCLEOTIDE SEQUENCE [LARGE SCALE GENOMIC DNA]</scope>
    <source>
        <strain evidence="2 3">HMC1</strain>
    </source>
</reference>
<dbReference type="RefSeq" id="WP_151559156.1">
    <property type="nucleotide sequence ID" value="NZ_WBMT01000003.1"/>
</dbReference>
<name>A0A6H9YS05_9ACTN</name>
<gene>
    <name evidence="2" type="ORF">F8566_07170</name>
</gene>
<comment type="caution">
    <text evidence="2">The sequence shown here is derived from an EMBL/GenBank/DDBJ whole genome shotgun (WGS) entry which is preliminary data.</text>
</comment>
<evidence type="ECO:0000313" key="2">
    <source>
        <dbReference type="EMBL" id="KAB2350756.1"/>
    </source>
</evidence>
<evidence type="ECO:0000256" key="1">
    <source>
        <dbReference type="SAM" id="Phobius"/>
    </source>
</evidence>
<keyword evidence="1" id="KW-1133">Transmembrane helix</keyword>
<keyword evidence="1" id="KW-0472">Membrane</keyword>
<dbReference type="Proteomes" id="UP000468735">
    <property type="component" value="Unassembled WGS sequence"/>
</dbReference>
<organism evidence="2 3">
    <name type="scientific">Actinomadura rudentiformis</name>
    <dbReference type="NCBI Taxonomy" id="359158"/>
    <lineage>
        <taxon>Bacteria</taxon>
        <taxon>Bacillati</taxon>
        <taxon>Actinomycetota</taxon>
        <taxon>Actinomycetes</taxon>
        <taxon>Streptosporangiales</taxon>
        <taxon>Thermomonosporaceae</taxon>
        <taxon>Actinomadura</taxon>
    </lineage>
</organism>
<proteinExistence type="predicted"/>
<feature type="transmembrane region" description="Helical" evidence="1">
    <location>
        <begin position="12"/>
        <end position="29"/>
    </location>
</feature>
<evidence type="ECO:0000313" key="3">
    <source>
        <dbReference type="Proteomes" id="UP000468735"/>
    </source>
</evidence>
<accession>A0A6H9YS05</accession>
<protein>
    <submittedName>
        <fullName evidence="2">Uncharacterized protein</fullName>
    </submittedName>
</protein>
<keyword evidence="3" id="KW-1185">Reference proteome</keyword>
<dbReference type="AlphaFoldDB" id="A0A6H9YS05"/>